<evidence type="ECO:0000256" key="1">
    <source>
        <dbReference type="SAM" id="MobiDB-lite"/>
    </source>
</evidence>
<dbReference type="EMBL" id="WIGO01000145">
    <property type="protein sequence ID" value="KAF6826980.1"/>
    <property type="molecule type" value="Genomic_DNA"/>
</dbReference>
<gene>
    <name evidence="2" type="ORF">CPLU01_09354</name>
</gene>
<dbReference type="GO" id="GO:0030638">
    <property type="term" value="P:polyketide metabolic process"/>
    <property type="evidence" value="ECO:0007669"/>
    <property type="project" value="InterPro"/>
</dbReference>
<dbReference type="SUPFAM" id="SSF54427">
    <property type="entry name" value="NTF2-like"/>
    <property type="match status" value="1"/>
</dbReference>
<organism evidence="2 3">
    <name type="scientific">Colletotrichum plurivorum</name>
    <dbReference type="NCBI Taxonomy" id="2175906"/>
    <lineage>
        <taxon>Eukaryota</taxon>
        <taxon>Fungi</taxon>
        <taxon>Dikarya</taxon>
        <taxon>Ascomycota</taxon>
        <taxon>Pezizomycotina</taxon>
        <taxon>Sordariomycetes</taxon>
        <taxon>Hypocreomycetidae</taxon>
        <taxon>Glomerellales</taxon>
        <taxon>Glomerellaceae</taxon>
        <taxon>Colletotrichum</taxon>
        <taxon>Colletotrichum orchidearum species complex</taxon>
    </lineage>
</organism>
<protein>
    <submittedName>
        <fullName evidence="2">SnoaL-like polyketide cyclase</fullName>
    </submittedName>
</protein>
<comment type="caution">
    <text evidence="2">The sequence shown here is derived from an EMBL/GenBank/DDBJ whole genome shotgun (WGS) entry which is preliminary data.</text>
</comment>
<sequence length="283" mass="32489">MSTTNTMNAFVLRTIVRNLDVQDWEGVEKDVQPSIDLNGQTQPATVFFDQLSKPPAGPEVWWERQTDVIALDSGGDAVAARFIHRIRPRENAQSPEEAYEFQEIVFAWFVESRLTRWLSLRDEDGFRARTPSVPRTPHQSYTDRSPPADPSLDLAEHYRAYIDSINAKTMEAEFGRFCQQELEHSGRRLSIAEYIPLISDSQDAIEDLHFNIRDLLADPQTQQVAAVLEFTGTPVREWGGAKPNGKSVRFRELVMYQLHEGKIQRVWSVIELDAYREQLKEVV</sequence>
<name>A0A8H6K9F6_9PEZI</name>
<reference evidence="2" key="1">
    <citation type="journal article" date="2020" name="Phytopathology">
        <title>Genome Sequence Resources of Colletotrichum truncatum, C. plurivorum, C. musicola, and C. sojae: Four Species Pathogenic to Soybean (Glycine max).</title>
        <authorList>
            <person name="Rogerio F."/>
            <person name="Boufleur T.R."/>
            <person name="Ciampi-Guillardi M."/>
            <person name="Sukno S.A."/>
            <person name="Thon M.R."/>
            <person name="Massola Junior N.S."/>
            <person name="Baroncelli R."/>
        </authorList>
    </citation>
    <scope>NUCLEOTIDE SEQUENCE</scope>
    <source>
        <strain evidence="2">LFN00145</strain>
    </source>
</reference>
<feature type="region of interest" description="Disordered" evidence="1">
    <location>
        <begin position="128"/>
        <end position="149"/>
    </location>
</feature>
<dbReference type="Proteomes" id="UP000654918">
    <property type="component" value="Unassembled WGS sequence"/>
</dbReference>
<evidence type="ECO:0000313" key="3">
    <source>
        <dbReference type="Proteomes" id="UP000654918"/>
    </source>
</evidence>
<proteinExistence type="predicted"/>
<evidence type="ECO:0000313" key="2">
    <source>
        <dbReference type="EMBL" id="KAF6826980.1"/>
    </source>
</evidence>
<dbReference type="InterPro" id="IPR032710">
    <property type="entry name" value="NTF2-like_dom_sf"/>
</dbReference>
<keyword evidence="3" id="KW-1185">Reference proteome</keyword>
<dbReference type="Pfam" id="PF07366">
    <property type="entry name" value="SnoaL"/>
    <property type="match status" value="1"/>
</dbReference>
<dbReference type="Gene3D" id="3.10.450.50">
    <property type="match status" value="1"/>
</dbReference>
<dbReference type="InterPro" id="IPR009959">
    <property type="entry name" value="Cyclase_SnoaL-like"/>
</dbReference>
<accession>A0A8H6K9F6</accession>
<dbReference type="AlphaFoldDB" id="A0A8H6K9F6"/>